<keyword evidence="2" id="KW-0732">Signal</keyword>
<dbReference type="EMBL" id="OZ021743">
    <property type="protein sequence ID" value="CAK9329732.1"/>
    <property type="molecule type" value="Genomic_DNA"/>
</dbReference>
<feature type="signal peptide" evidence="2">
    <location>
        <begin position="1"/>
        <end position="19"/>
    </location>
</feature>
<evidence type="ECO:0000313" key="3">
    <source>
        <dbReference type="EMBL" id="CAK9329732.1"/>
    </source>
</evidence>
<organism evidence="3 4">
    <name type="scientific">Citrullus colocynthis</name>
    <name type="common">colocynth</name>
    <dbReference type="NCBI Taxonomy" id="252529"/>
    <lineage>
        <taxon>Eukaryota</taxon>
        <taxon>Viridiplantae</taxon>
        <taxon>Streptophyta</taxon>
        <taxon>Embryophyta</taxon>
        <taxon>Tracheophyta</taxon>
        <taxon>Spermatophyta</taxon>
        <taxon>Magnoliopsida</taxon>
        <taxon>eudicotyledons</taxon>
        <taxon>Gunneridae</taxon>
        <taxon>Pentapetalae</taxon>
        <taxon>rosids</taxon>
        <taxon>fabids</taxon>
        <taxon>Cucurbitales</taxon>
        <taxon>Cucurbitaceae</taxon>
        <taxon>Benincaseae</taxon>
        <taxon>Citrullus</taxon>
    </lineage>
</organism>
<keyword evidence="4" id="KW-1185">Reference proteome</keyword>
<sequence>MLIGRFLRCFCFLAVVVVAVPVARRPPPPPPLGPCYRCEATLGKSGNRGCKKNEKAGSTNCFCWASNNCSSPFTGPSTFVGPSTSVGSSISVGPSTSVSPSCQHPNADAHASTLGAEETESLQ</sequence>
<protein>
    <recommendedName>
        <fullName evidence="5">Secreted protein</fullName>
    </recommendedName>
</protein>
<feature type="chain" id="PRO_5046491787" description="Secreted protein" evidence="2">
    <location>
        <begin position="20"/>
        <end position="123"/>
    </location>
</feature>
<feature type="compositionally biased region" description="Low complexity" evidence="1">
    <location>
        <begin position="84"/>
        <end position="101"/>
    </location>
</feature>
<evidence type="ECO:0000256" key="2">
    <source>
        <dbReference type="SAM" id="SignalP"/>
    </source>
</evidence>
<evidence type="ECO:0000313" key="4">
    <source>
        <dbReference type="Proteomes" id="UP001642487"/>
    </source>
</evidence>
<evidence type="ECO:0000256" key="1">
    <source>
        <dbReference type="SAM" id="MobiDB-lite"/>
    </source>
</evidence>
<accession>A0ABP0ZAE1</accession>
<proteinExistence type="predicted"/>
<dbReference type="Proteomes" id="UP001642487">
    <property type="component" value="Chromosome 9"/>
</dbReference>
<evidence type="ECO:0008006" key="5">
    <source>
        <dbReference type="Google" id="ProtNLM"/>
    </source>
</evidence>
<feature type="region of interest" description="Disordered" evidence="1">
    <location>
        <begin position="84"/>
        <end position="123"/>
    </location>
</feature>
<gene>
    <name evidence="3" type="ORF">CITCOLO1_LOCUS22210</name>
</gene>
<name>A0ABP0ZAE1_9ROSI</name>
<reference evidence="3 4" key="1">
    <citation type="submission" date="2024-03" db="EMBL/GenBank/DDBJ databases">
        <authorList>
            <person name="Gkanogiannis A."/>
            <person name="Becerra Lopez-Lavalle L."/>
        </authorList>
    </citation>
    <scope>NUCLEOTIDE SEQUENCE [LARGE SCALE GENOMIC DNA]</scope>
</reference>